<evidence type="ECO:0000313" key="4">
    <source>
        <dbReference type="EMBL" id="KAK1618285.1"/>
    </source>
</evidence>
<evidence type="ECO:0000313" key="5">
    <source>
        <dbReference type="Proteomes" id="UP001231189"/>
    </source>
</evidence>
<gene>
    <name evidence="4" type="ORF">QYE76_023802</name>
</gene>
<evidence type="ECO:0000256" key="1">
    <source>
        <dbReference type="SAM" id="Coils"/>
    </source>
</evidence>
<name>A0AAD8RB90_LOLMU</name>
<reference evidence="4" key="1">
    <citation type="submission" date="2023-07" db="EMBL/GenBank/DDBJ databases">
        <title>A chromosome-level genome assembly of Lolium multiflorum.</title>
        <authorList>
            <person name="Chen Y."/>
            <person name="Copetti D."/>
            <person name="Kolliker R."/>
            <person name="Studer B."/>
        </authorList>
    </citation>
    <scope>NUCLEOTIDE SEQUENCE</scope>
    <source>
        <strain evidence="4">02402/16</strain>
        <tissue evidence="4">Leaf</tissue>
    </source>
</reference>
<accession>A0AAD8RB90</accession>
<dbReference type="AlphaFoldDB" id="A0AAD8RB90"/>
<organism evidence="4 5">
    <name type="scientific">Lolium multiflorum</name>
    <name type="common">Italian ryegrass</name>
    <name type="synonym">Lolium perenne subsp. multiflorum</name>
    <dbReference type="NCBI Taxonomy" id="4521"/>
    <lineage>
        <taxon>Eukaryota</taxon>
        <taxon>Viridiplantae</taxon>
        <taxon>Streptophyta</taxon>
        <taxon>Embryophyta</taxon>
        <taxon>Tracheophyta</taxon>
        <taxon>Spermatophyta</taxon>
        <taxon>Magnoliopsida</taxon>
        <taxon>Liliopsida</taxon>
        <taxon>Poales</taxon>
        <taxon>Poaceae</taxon>
        <taxon>BOP clade</taxon>
        <taxon>Pooideae</taxon>
        <taxon>Poodae</taxon>
        <taxon>Poeae</taxon>
        <taxon>Poeae Chloroplast Group 2 (Poeae type)</taxon>
        <taxon>Loliodinae</taxon>
        <taxon>Loliinae</taxon>
        <taxon>Lolium</taxon>
    </lineage>
</organism>
<feature type="domain" description="Transposase (putative) gypsy type" evidence="3">
    <location>
        <begin position="241"/>
        <end position="292"/>
    </location>
</feature>
<proteinExistence type="predicted"/>
<sequence>MAATARQEDDMLKKELGQLKKKLKEEEKEKAEAQIQAKEMEDNLRNYVKSLLGKPPVDPAADVISFAVGSSELVRVLLQKNKAVLSRIFAMIFPKADQDKTMGQLVDAFSVNTEGTIEMSSSTPPPSTSELVMATPISSAPPPFVPVQLEPSKDSGKNFEGTLANPEETARADQMEKKAEEVATKKSKARSRDSEAKGKWWPCTTTETELRNIEAEGFIRPGSWRTVPGSLTPAPEAGEWVVTKALIERGFSFPPSDFFSEILKAYELHPHNISPNSILAISNHATLCKGHLRRIQPLQHRDHLMFQYTGRDDLMRASKDNLSSDALDKRIQGLIKIPRVLRIHVCKIDIHTNGSGIALYPFSLRNNISGNKPTKDPKKKAKPSPATMPVMPEVEVPPKTSSSAKPNPKDVINIDDLPEEPAAEYGRAPPRPTLRMKILMLPRLKLRLKMSKGSCCSAVQLNTRKLHEDLRVLVLEQKAEIEGLHQRDAESQKSIPTLETRLKHHEEQLVNHPSIDALSAELEVLKDEHASLQEFLKESSEKETREKKELEEKHAQATTEFADKLKKSNQRIKTLATKAKAYEMEAENIDKMIYPSLGFEWTKESPIGRTKAYEEARNAIDYLFDACRGIAKTLNLKGAKTSFVDRMTKLMRMVPELIRDSQ</sequence>
<comment type="caution">
    <text evidence="4">The sequence shown here is derived from an EMBL/GenBank/DDBJ whole genome shotgun (WGS) entry which is preliminary data.</text>
</comment>
<feature type="compositionally biased region" description="Low complexity" evidence="2">
    <location>
        <begin position="383"/>
        <end position="398"/>
    </location>
</feature>
<protein>
    <recommendedName>
        <fullName evidence="3">Transposase (putative) gypsy type domain-containing protein</fullName>
    </recommendedName>
</protein>
<dbReference type="PANTHER" id="PTHR33026">
    <property type="entry name" value="OS06G0360600 PROTEIN"/>
    <property type="match status" value="1"/>
</dbReference>
<dbReference type="EMBL" id="JAUUTY010000006">
    <property type="protein sequence ID" value="KAK1618285.1"/>
    <property type="molecule type" value="Genomic_DNA"/>
</dbReference>
<feature type="coiled-coil region" evidence="1">
    <location>
        <begin position="2"/>
        <end position="50"/>
    </location>
</feature>
<keyword evidence="5" id="KW-1185">Reference proteome</keyword>
<feature type="region of interest" description="Disordered" evidence="2">
    <location>
        <begin position="368"/>
        <end position="414"/>
    </location>
</feature>
<dbReference type="PANTHER" id="PTHR33026:SF7">
    <property type="entry name" value="OS03G0100275 PROTEIN"/>
    <property type="match status" value="1"/>
</dbReference>
<keyword evidence="1" id="KW-0175">Coiled coil</keyword>
<evidence type="ECO:0000256" key="2">
    <source>
        <dbReference type="SAM" id="MobiDB-lite"/>
    </source>
</evidence>
<feature type="coiled-coil region" evidence="1">
    <location>
        <begin position="515"/>
        <end position="585"/>
    </location>
</feature>
<dbReference type="Proteomes" id="UP001231189">
    <property type="component" value="Unassembled WGS sequence"/>
</dbReference>
<feature type="compositionally biased region" description="Basic and acidic residues" evidence="2">
    <location>
        <begin position="168"/>
        <end position="198"/>
    </location>
</feature>
<dbReference type="InterPro" id="IPR007321">
    <property type="entry name" value="Transposase_28"/>
</dbReference>
<feature type="region of interest" description="Disordered" evidence="2">
    <location>
        <begin position="152"/>
        <end position="199"/>
    </location>
</feature>
<evidence type="ECO:0000259" key="3">
    <source>
        <dbReference type="Pfam" id="PF04195"/>
    </source>
</evidence>
<dbReference type="Pfam" id="PF04195">
    <property type="entry name" value="Transposase_28"/>
    <property type="match status" value="1"/>
</dbReference>